<dbReference type="Proteomes" id="UP000319143">
    <property type="component" value="Unassembled WGS sequence"/>
</dbReference>
<dbReference type="EMBL" id="SJPV01000018">
    <property type="protein sequence ID" value="TWU31171.1"/>
    <property type="molecule type" value="Genomic_DNA"/>
</dbReference>
<evidence type="ECO:0000256" key="2">
    <source>
        <dbReference type="ARBA" id="ARBA00022723"/>
    </source>
</evidence>
<dbReference type="Gene3D" id="3.50.50.60">
    <property type="entry name" value="FAD/NAD(P)-binding domain"/>
    <property type="match status" value="1"/>
</dbReference>
<proteinExistence type="predicted"/>
<keyword evidence="5" id="KW-0411">Iron-sulfur</keyword>
<evidence type="ECO:0000256" key="4">
    <source>
        <dbReference type="ARBA" id="ARBA00023004"/>
    </source>
</evidence>
<protein>
    <submittedName>
        <fullName evidence="6">Ribulose-1,5-biphosphate synthetase</fullName>
    </submittedName>
</protein>
<reference evidence="6 7" key="1">
    <citation type="submission" date="2019-02" db="EMBL/GenBank/DDBJ databases">
        <title>Deep-cultivation of Planctomycetes and their phenomic and genomic characterization uncovers novel biology.</title>
        <authorList>
            <person name="Wiegand S."/>
            <person name="Jogler M."/>
            <person name="Boedeker C."/>
            <person name="Pinto D."/>
            <person name="Vollmers J."/>
            <person name="Rivas-Marin E."/>
            <person name="Kohn T."/>
            <person name="Peeters S.H."/>
            <person name="Heuer A."/>
            <person name="Rast P."/>
            <person name="Oberbeckmann S."/>
            <person name="Bunk B."/>
            <person name="Jeske O."/>
            <person name="Meyerdierks A."/>
            <person name="Storesund J.E."/>
            <person name="Kallscheuer N."/>
            <person name="Luecker S."/>
            <person name="Lage O.M."/>
            <person name="Pohl T."/>
            <person name="Merkel B.J."/>
            <person name="Hornburger P."/>
            <person name="Mueller R.-W."/>
            <person name="Bruemmer F."/>
            <person name="Labrenz M."/>
            <person name="Spormann A.M."/>
            <person name="Op Den Camp H."/>
            <person name="Overmann J."/>
            <person name="Amann R."/>
            <person name="Jetten M.S.M."/>
            <person name="Mascher T."/>
            <person name="Medema M.H."/>
            <person name="Devos D.P."/>
            <person name="Kaster A.-K."/>
            <person name="Ovreas L."/>
            <person name="Rohde M."/>
            <person name="Galperin M.Y."/>
            <person name="Jogler C."/>
        </authorList>
    </citation>
    <scope>NUCLEOTIDE SEQUENCE [LARGE SCALE GENOMIC DNA]</scope>
    <source>
        <strain evidence="6 7">Poly41</strain>
    </source>
</reference>
<evidence type="ECO:0000256" key="3">
    <source>
        <dbReference type="ARBA" id="ARBA00023002"/>
    </source>
</evidence>
<evidence type="ECO:0000256" key="1">
    <source>
        <dbReference type="ARBA" id="ARBA00022485"/>
    </source>
</evidence>
<comment type="caution">
    <text evidence="6">The sequence shown here is derived from an EMBL/GenBank/DDBJ whole genome shotgun (WGS) entry which is preliminary data.</text>
</comment>
<dbReference type="Pfam" id="PF12831">
    <property type="entry name" value="FAD_oxidored"/>
    <property type="match status" value="1"/>
</dbReference>
<keyword evidence="2" id="KW-0479">Metal-binding</keyword>
<sequence>MLSHQSYDPQANKLHMNQTTIDRRRMLAGTAALLGAAHTKIAAGQSTVDTSPGHVAEPERQTPVTRKCDVLVCGGGPAGVSAAIAAARTGASVQILECHGCLGGVWTSGMLSNVIDADKPGFNAELIRRLDEANAQYGPIGIRPATWLSYMYDVETMKWVLESLVAELNIGVQLHTRVVSVKLDESKRIRGVFTESKSGREAWLADVVIDATGDGDVGALAGCRFQIGDGATDDDCPCQPMSLMGVISAEPELLHKYTRAGSSDGKHKDRFRAEIERGGYKPSYTKPTIFHMGGSIASVMMNHEYGVRPDDAAAITQATLRARNELNRIVRGLQTLPEWKNLRLVATGEQIGVRDGRRITGRDQVTVDDVITGHQRAESVCTSGFCVDIHAIKKSDGGYGNRGIKAKPFDIPMGALIAADVDNLMMAGRCISGDFIAHSSYRVTGNAVAMGEYAGVAAAIASRDKVAPHNVAYEKVDNELQAIREKNRPSS</sequence>
<dbReference type="SUPFAM" id="SSF51905">
    <property type="entry name" value="FAD/NAD(P)-binding domain"/>
    <property type="match status" value="1"/>
</dbReference>
<accession>A0A5C6D5Z7</accession>
<keyword evidence="7" id="KW-1185">Reference proteome</keyword>
<evidence type="ECO:0000313" key="7">
    <source>
        <dbReference type="Proteomes" id="UP000319143"/>
    </source>
</evidence>
<dbReference type="GO" id="GO:0046872">
    <property type="term" value="F:metal ion binding"/>
    <property type="evidence" value="ECO:0007669"/>
    <property type="project" value="UniProtKB-KW"/>
</dbReference>
<dbReference type="InterPro" id="IPR036188">
    <property type="entry name" value="FAD/NAD-bd_sf"/>
</dbReference>
<keyword evidence="1" id="KW-0004">4Fe-4S</keyword>
<dbReference type="GO" id="GO:0016491">
    <property type="term" value="F:oxidoreductase activity"/>
    <property type="evidence" value="ECO:0007669"/>
    <property type="project" value="UniProtKB-KW"/>
</dbReference>
<evidence type="ECO:0000313" key="6">
    <source>
        <dbReference type="EMBL" id="TWU31171.1"/>
    </source>
</evidence>
<dbReference type="InterPro" id="IPR039650">
    <property type="entry name" value="HdrA-like"/>
</dbReference>
<gene>
    <name evidence="6" type="ORF">Poly41_63620</name>
</gene>
<name>A0A5C6D5Z7_9BACT</name>
<keyword evidence="4" id="KW-0408">Iron</keyword>
<dbReference type="AlphaFoldDB" id="A0A5C6D5Z7"/>
<organism evidence="6 7">
    <name type="scientific">Novipirellula artificiosorum</name>
    <dbReference type="NCBI Taxonomy" id="2528016"/>
    <lineage>
        <taxon>Bacteria</taxon>
        <taxon>Pseudomonadati</taxon>
        <taxon>Planctomycetota</taxon>
        <taxon>Planctomycetia</taxon>
        <taxon>Pirellulales</taxon>
        <taxon>Pirellulaceae</taxon>
        <taxon>Novipirellula</taxon>
    </lineage>
</organism>
<dbReference type="PANTHER" id="PTHR43498:SF1">
    <property type="entry name" value="COB--COM HETERODISULFIDE REDUCTASE IRON-SULFUR SUBUNIT A"/>
    <property type="match status" value="1"/>
</dbReference>
<dbReference type="PRINTS" id="PR00411">
    <property type="entry name" value="PNDRDTASEI"/>
</dbReference>
<keyword evidence="3" id="KW-0560">Oxidoreductase</keyword>
<dbReference type="PANTHER" id="PTHR43498">
    <property type="entry name" value="FERREDOXIN:COB-COM HETERODISULFIDE REDUCTASE SUBUNIT A"/>
    <property type="match status" value="1"/>
</dbReference>
<evidence type="ECO:0000256" key="5">
    <source>
        <dbReference type="ARBA" id="ARBA00023014"/>
    </source>
</evidence>
<dbReference type="GO" id="GO:0051539">
    <property type="term" value="F:4 iron, 4 sulfur cluster binding"/>
    <property type="evidence" value="ECO:0007669"/>
    <property type="project" value="UniProtKB-KW"/>
</dbReference>